<dbReference type="InterPro" id="IPR007454">
    <property type="entry name" value="UPF0250_YbeD-like"/>
</dbReference>
<dbReference type="RefSeq" id="WP_377241215.1">
    <property type="nucleotide sequence ID" value="NZ_JBHLXP010000001.1"/>
</dbReference>
<dbReference type="Proteomes" id="UP001589813">
    <property type="component" value="Unassembled WGS sequence"/>
</dbReference>
<dbReference type="SUPFAM" id="SSF117991">
    <property type="entry name" value="YbeD/HP0495-like"/>
    <property type="match status" value="1"/>
</dbReference>
<name>A0ABV6BA06_9GAMM</name>
<reference evidence="3 4" key="1">
    <citation type="submission" date="2024-09" db="EMBL/GenBank/DDBJ databases">
        <authorList>
            <person name="Sun Q."/>
            <person name="Mori K."/>
        </authorList>
    </citation>
    <scope>NUCLEOTIDE SEQUENCE [LARGE SCALE GENOMIC DNA]</scope>
    <source>
        <strain evidence="3 4">KCTC 23315</strain>
    </source>
</reference>
<dbReference type="Pfam" id="PF04359">
    <property type="entry name" value="DUF493"/>
    <property type="match status" value="1"/>
</dbReference>
<dbReference type="PANTHER" id="PTHR38036">
    <property type="entry name" value="UPF0250 PROTEIN YBED"/>
    <property type="match status" value="1"/>
</dbReference>
<dbReference type="NCBIfam" id="NF003447">
    <property type="entry name" value="PRK04998.1"/>
    <property type="match status" value="1"/>
</dbReference>
<dbReference type="PANTHER" id="PTHR38036:SF1">
    <property type="entry name" value="UPF0250 PROTEIN YBED"/>
    <property type="match status" value="1"/>
</dbReference>
<dbReference type="InterPro" id="IPR027471">
    <property type="entry name" value="YbeD-like_sf"/>
</dbReference>
<comment type="caution">
    <text evidence="3">The sequence shown here is derived from an EMBL/GenBank/DDBJ whole genome shotgun (WGS) entry which is preliminary data.</text>
</comment>
<evidence type="ECO:0000256" key="1">
    <source>
        <dbReference type="ARBA" id="ARBA00008460"/>
    </source>
</evidence>
<protein>
    <recommendedName>
        <fullName evidence="2">UPF0250 protein ACFFJP_05380</fullName>
    </recommendedName>
</protein>
<gene>
    <name evidence="3" type="primary">ybeD</name>
    <name evidence="3" type="ORF">ACFFJP_05380</name>
</gene>
<dbReference type="EMBL" id="JBHLXP010000001">
    <property type="protein sequence ID" value="MFC0047711.1"/>
    <property type="molecule type" value="Genomic_DNA"/>
</dbReference>
<evidence type="ECO:0000313" key="4">
    <source>
        <dbReference type="Proteomes" id="UP001589813"/>
    </source>
</evidence>
<dbReference type="HAMAP" id="MF_00659">
    <property type="entry name" value="UPF0250"/>
    <property type="match status" value="1"/>
</dbReference>
<sequence>MVTVVKDTKFDEYLEFPCAFTFKVLGVAHEDLVTQVIAALQQHAGANDYAPTIKPSSKGNYHSVSVSVTVRDKDHIELLYTELGRLELVRYVM</sequence>
<keyword evidence="4" id="KW-1185">Reference proteome</keyword>
<accession>A0ABV6BA06</accession>
<organism evidence="3 4">
    <name type="scientific">Rheinheimera tilapiae</name>
    <dbReference type="NCBI Taxonomy" id="875043"/>
    <lineage>
        <taxon>Bacteria</taxon>
        <taxon>Pseudomonadati</taxon>
        <taxon>Pseudomonadota</taxon>
        <taxon>Gammaproteobacteria</taxon>
        <taxon>Chromatiales</taxon>
        <taxon>Chromatiaceae</taxon>
        <taxon>Rheinheimera</taxon>
    </lineage>
</organism>
<evidence type="ECO:0000256" key="2">
    <source>
        <dbReference type="HAMAP-Rule" id="MF_00659"/>
    </source>
</evidence>
<dbReference type="Gene3D" id="3.30.70.260">
    <property type="match status" value="1"/>
</dbReference>
<proteinExistence type="inferred from homology"/>
<evidence type="ECO:0000313" key="3">
    <source>
        <dbReference type="EMBL" id="MFC0047711.1"/>
    </source>
</evidence>
<comment type="similarity">
    <text evidence="1 2">Belongs to the UPF0250 family.</text>
</comment>